<feature type="transmembrane region" description="Helical" evidence="6">
    <location>
        <begin position="93"/>
        <end position="110"/>
    </location>
</feature>
<feature type="transmembrane region" description="Helical" evidence="6">
    <location>
        <begin position="25"/>
        <end position="46"/>
    </location>
</feature>
<sequence length="415" mass="42698">MPGTAGTGASVRTDGRVGTERIRRWPIVATLALSTTVGYGVLHYAFAVLLGPIARDLDASTTAVTGALTVSVLATAVAAVPVGRWLDRRGGRGLMTVGSIVAAVLVLAWSRVDSLAALYLVLAGIGLTGAMTLYGPALAVVVTWFPEPDRRGNALLAVTVVAGFASTIFMPLTGYLTAQYGWRNTLLILAAIYATMTVPGHWLVVRRPSYPGRDGTTARPRRSLRAVATDRRFWILALVFVAHLTATATISVHLVSYLVERGHPTTFAATVAGLLGVLSVTGRLTLTTVSRRFRVTSVVAVVFLVQGVGALALAVVADSPAGAIVAVLLFGIGFGVAAVAQPALVADIYGTAVFGTVSGMLAVPVTLAKATAPVAAAAARTGTGSYLPVLIGVAVACVVAAVGAGVSGRYLPRRY</sequence>
<feature type="transmembrane region" description="Helical" evidence="6">
    <location>
        <begin position="66"/>
        <end position="86"/>
    </location>
</feature>
<comment type="caution">
    <text evidence="8">The sequence shown here is derived from an EMBL/GenBank/DDBJ whole genome shotgun (WGS) entry which is preliminary data.</text>
</comment>
<keyword evidence="2" id="KW-0813">Transport</keyword>
<dbReference type="PANTHER" id="PTHR43385:SF1">
    <property type="entry name" value="RIBOFLAVIN TRANSPORTER RIBJ"/>
    <property type="match status" value="1"/>
</dbReference>
<feature type="transmembrane region" description="Helical" evidence="6">
    <location>
        <begin position="298"/>
        <end position="317"/>
    </location>
</feature>
<gene>
    <name evidence="8" type="ORF">ACFP2T_29245</name>
</gene>
<feature type="domain" description="Major facilitator superfamily (MFS) profile" evidence="7">
    <location>
        <begin position="24"/>
        <end position="415"/>
    </location>
</feature>
<evidence type="ECO:0000256" key="1">
    <source>
        <dbReference type="ARBA" id="ARBA00004651"/>
    </source>
</evidence>
<reference evidence="9" key="1">
    <citation type="journal article" date="2019" name="Int. J. Syst. Evol. Microbiol.">
        <title>The Global Catalogue of Microorganisms (GCM) 10K type strain sequencing project: providing services to taxonomists for standard genome sequencing and annotation.</title>
        <authorList>
            <consortium name="The Broad Institute Genomics Platform"/>
            <consortium name="The Broad Institute Genome Sequencing Center for Infectious Disease"/>
            <person name="Wu L."/>
            <person name="Ma J."/>
        </authorList>
    </citation>
    <scope>NUCLEOTIDE SEQUENCE [LARGE SCALE GENOMIC DNA]</scope>
    <source>
        <strain evidence="9">ZS-35-S2</strain>
    </source>
</reference>
<dbReference type="Proteomes" id="UP001596203">
    <property type="component" value="Unassembled WGS sequence"/>
</dbReference>
<keyword evidence="3 6" id="KW-0812">Transmembrane</keyword>
<evidence type="ECO:0000256" key="4">
    <source>
        <dbReference type="ARBA" id="ARBA00022989"/>
    </source>
</evidence>
<dbReference type="Gene3D" id="1.20.1250.20">
    <property type="entry name" value="MFS general substrate transporter like domains"/>
    <property type="match status" value="1"/>
</dbReference>
<organism evidence="8 9">
    <name type="scientific">Plantactinospora solaniradicis</name>
    <dbReference type="NCBI Taxonomy" id="1723736"/>
    <lineage>
        <taxon>Bacteria</taxon>
        <taxon>Bacillati</taxon>
        <taxon>Actinomycetota</taxon>
        <taxon>Actinomycetes</taxon>
        <taxon>Micromonosporales</taxon>
        <taxon>Micromonosporaceae</taxon>
        <taxon>Plantactinospora</taxon>
    </lineage>
</organism>
<feature type="transmembrane region" description="Helical" evidence="6">
    <location>
        <begin position="387"/>
        <end position="411"/>
    </location>
</feature>
<protein>
    <submittedName>
        <fullName evidence="8">MFS transporter</fullName>
    </submittedName>
</protein>
<dbReference type="Pfam" id="PF07690">
    <property type="entry name" value="MFS_1"/>
    <property type="match status" value="1"/>
</dbReference>
<evidence type="ECO:0000256" key="5">
    <source>
        <dbReference type="ARBA" id="ARBA00023136"/>
    </source>
</evidence>
<keyword evidence="9" id="KW-1185">Reference proteome</keyword>
<evidence type="ECO:0000256" key="3">
    <source>
        <dbReference type="ARBA" id="ARBA00022692"/>
    </source>
</evidence>
<dbReference type="SUPFAM" id="SSF103473">
    <property type="entry name" value="MFS general substrate transporter"/>
    <property type="match status" value="1"/>
</dbReference>
<dbReference type="PANTHER" id="PTHR43385">
    <property type="entry name" value="RIBOFLAVIN TRANSPORTER RIBJ"/>
    <property type="match status" value="1"/>
</dbReference>
<proteinExistence type="predicted"/>
<dbReference type="RefSeq" id="WP_377427213.1">
    <property type="nucleotide sequence ID" value="NZ_JBHSPR010000032.1"/>
</dbReference>
<dbReference type="InterPro" id="IPR020846">
    <property type="entry name" value="MFS_dom"/>
</dbReference>
<feature type="transmembrane region" description="Helical" evidence="6">
    <location>
        <begin position="267"/>
        <end position="286"/>
    </location>
</feature>
<evidence type="ECO:0000313" key="9">
    <source>
        <dbReference type="Proteomes" id="UP001596203"/>
    </source>
</evidence>
<evidence type="ECO:0000256" key="2">
    <source>
        <dbReference type="ARBA" id="ARBA00022448"/>
    </source>
</evidence>
<feature type="transmembrane region" description="Helical" evidence="6">
    <location>
        <begin position="323"/>
        <end position="341"/>
    </location>
</feature>
<dbReference type="EMBL" id="JBHSPR010000032">
    <property type="protein sequence ID" value="MFC6020242.1"/>
    <property type="molecule type" value="Genomic_DNA"/>
</dbReference>
<accession>A0ABW1KG85</accession>
<feature type="transmembrane region" description="Helical" evidence="6">
    <location>
        <begin position="233"/>
        <end position="255"/>
    </location>
</feature>
<dbReference type="PROSITE" id="PS50850">
    <property type="entry name" value="MFS"/>
    <property type="match status" value="1"/>
</dbReference>
<feature type="transmembrane region" description="Helical" evidence="6">
    <location>
        <begin position="116"/>
        <end position="142"/>
    </location>
</feature>
<dbReference type="InterPro" id="IPR011701">
    <property type="entry name" value="MFS"/>
</dbReference>
<evidence type="ECO:0000313" key="8">
    <source>
        <dbReference type="EMBL" id="MFC6020242.1"/>
    </source>
</evidence>
<evidence type="ECO:0000256" key="6">
    <source>
        <dbReference type="SAM" id="Phobius"/>
    </source>
</evidence>
<feature type="transmembrane region" description="Helical" evidence="6">
    <location>
        <begin position="154"/>
        <end position="174"/>
    </location>
</feature>
<feature type="transmembrane region" description="Helical" evidence="6">
    <location>
        <begin position="186"/>
        <end position="205"/>
    </location>
</feature>
<comment type="subcellular location">
    <subcellularLocation>
        <location evidence="1">Cell membrane</location>
        <topology evidence="1">Multi-pass membrane protein</topology>
    </subcellularLocation>
</comment>
<feature type="transmembrane region" description="Helical" evidence="6">
    <location>
        <begin position="348"/>
        <end position="367"/>
    </location>
</feature>
<dbReference type="InterPro" id="IPR052983">
    <property type="entry name" value="MFS_Riboflavin_Transporter"/>
</dbReference>
<name>A0ABW1KG85_9ACTN</name>
<keyword evidence="5 6" id="KW-0472">Membrane</keyword>
<evidence type="ECO:0000259" key="7">
    <source>
        <dbReference type="PROSITE" id="PS50850"/>
    </source>
</evidence>
<keyword evidence="4 6" id="KW-1133">Transmembrane helix</keyword>
<dbReference type="InterPro" id="IPR036259">
    <property type="entry name" value="MFS_trans_sf"/>
</dbReference>